<dbReference type="AlphaFoldDB" id="A0A5B7CMC4"/>
<name>A0A5B7CMC4_PORTR</name>
<evidence type="ECO:0000313" key="2">
    <source>
        <dbReference type="EMBL" id="MPC10580.1"/>
    </source>
</evidence>
<keyword evidence="3" id="KW-1185">Reference proteome</keyword>
<proteinExistence type="predicted"/>
<reference evidence="2 3" key="1">
    <citation type="submission" date="2019-05" db="EMBL/GenBank/DDBJ databases">
        <title>Another draft genome of Portunus trituberculatus and its Hox gene families provides insights of decapod evolution.</title>
        <authorList>
            <person name="Jeong J.-H."/>
            <person name="Song I."/>
            <person name="Kim S."/>
            <person name="Choi T."/>
            <person name="Kim D."/>
            <person name="Ryu S."/>
            <person name="Kim W."/>
        </authorList>
    </citation>
    <scope>NUCLEOTIDE SEQUENCE [LARGE SCALE GENOMIC DNA]</scope>
    <source>
        <tissue evidence="2">Muscle</tissue>
    </source>
</reference>
<evidence type="ECO:0000256" key="1">
    <source>
        <dbReference type="SAM" id="SignalP"/>
    </source>
</evidence>
<keyword evidence="1" id="KW-0732">Signal</keyword>
<organism evidence="2 3">
    <name type="scientific">Portunus trituberculatus</name>
    <name type="common">Swimming crab</name>
    <name type="synonym">Neptunus trituberculatus</name>
    <dbReference type="NCBI Taxonomy" id="210409"/>
    <lineage>
        <taxon>Eukaryota</taxon>
        <taxon>Metazoa</taxon>
        <taxon>Ecdysozoa</taxon>
        <taxon>Arthropoda</taxon>
        <taxon>Crustacea</taxon>
        <taxon>Multicrustacea</taxon>
        <taxon>Malacostraca</taxon>
        <taxon>Eumalacostraca</taxon>
        <taxon>Eucarida</taxon>
        <taxon>Decapoda</taxon>
        <taxon>Pleocyemata</taxon>
        <taxon>Brachyura</taxon>
        <taxon>Eubrachyura</taxon>
        <taxon>Portunoidea</taxon>
        <taxon>Portunidae</taxon>
        <taxon>Portuninae</taxon>
        <taxon>Portunus</taxon>
    </lineage>
</organism>
<accession>A0A5B7CMC4</accession>
<sequence length="70" mass="7702">MGPHTSFLSLVLPPVGPAVLLAPEEACWALLFTLTADWLRERRGARVIHLLAHTPTGHRFPSLHCHNGNT</sequence>
<gene>
    <name evidence="2" type="ORF">E2C01_003216</name>
</gene>
<feature type="signal peptide" evidence="1">
    <location>
        <begin position="1"/>
        <end position="18"/>
    </location>
</feature>
<protein>
    <recommendedName>
        <fullName evidence="4">Secreted protein</fullName>
    </recommendedName>
</protein>
<dbReference type="Proteomes" id="UP000324222">
    <property type="component" value="Unassembled WGS sequence"/>
</dbReference>
<feature type="chain" id="PRO_5022668742" description="Secreted protein" evidence="1">
    <location>
        <begin position="19"/>
        <end position="70"/>
    </location>
</feature>
<comment type="caution">
    <text evidence="2">The sequence shown here is derived from an EMBL/GenBank/DDBJ whole genome shotgun (WGS) entry which is preliminary data.</text>
</comment>
<dbReference type="EMBL" id="VSRR010000122">
    <property type="protein sequence ID" value="MPC10580.1"/>
    <property type="molecule type" value="Genomic_DNA"/>
</dbReference>
<evidence type="ECO:0000313" key="3">
    <source>
        <dbReference type="Proteomes" id="UP000324222"/>
    </source>
</evidence>
<evidence type="ECO:0008006" key="4">
    <source>
        <dbReference type="Google" id="ProtNLM"/>
    </source>
</evidence>